<dbReference type="RefSeq" id="XP_001889388.1">
    <property type="nucleotide sequence ID" value="XM_001889353.1"/>
</dbReference>
<dbReference type="OrthoDB" id="3246510at2759"/>
<dbReference type="EMBL" id="DS547156">
    <property type="protein sequence ID" value="EDQ99977.1"/>
    <property type="molecule type" value="Genomic_DNA"/>
</dbReference>
<dbReference type="HOGENOM" id="CLU_1147363_0_0_1"/>
<dbReference type="KEGG" id="lbc:LACBIDRAFT_314980"/>
<sequence>MLTTSPLLLGVGPLLEVGGGFSRVSEMRDTIQELQGELGSSQRVTDLLRDKLHHLSSQLADAQARIKDFEDTERGTLSVLRDRLDDKRSLEVLCSVGGHLYQLPLFVWTFMFPFSQGSKVEDLTDRLAKHERESIDALAEAAGVEAKLIAVTHELQNLKTSSSANLIELQELRVIKEEGLSKLLASQEVINAKEKEIIGLKAEVKALGESKAELRALLVSSFFRVWWSILLLRSGEQRRVVV</sequence>
<accession>B0DZN8</accession>
<organism evidence="2">
    <name type="scientific">Laccaria bicolor (strain S238N-H82 / ATCC MYA-4686)</name>
    <name type="common">Bicoloured deceiver</name>
    <name type="synonym">Laccaria laccata var. bicolor</name>
    <dbReference type="NCBI Taxonomy" id="486041"/>
    <lineage>
        <taxon>Eukaryota</taxon>
        <taxon>Fungi</taxon>
        <taxon>Dikarya</taxon>
        <taxon>Basidiomycota</taxon>
        <taxon>Agaricomycotina</taxon>
        <taxon>Agaricomycetes</taxon>
        <taxon>Agaricomycetidae</taxon>
        <taxon>Agaricales</taxon>
        <taxon>Agaricineae</taxon>
        <taxon>Hydnangiaceae</taxon>
        <taxon>Laccaria</taxon>
    </lineage>
</organism>
<evidence type="ECO:0000313" key="2">
    <source>
        <dbReference type="Proteomes" id="UP000001194"/>
    </source>
</evidence>
<gene>
    <name evidence="1" type="ORF">LACBIDRAFT_314980</name>
</gene>
<proteinExistence type="predicted"/>
<dbReference type="Proteomes" id="UP000001194">
    <property type="component" value="Unassembled WGS sequence"/>
</dbReference>
<keyword evidence="2" id="KW-1185">Reference proteome</keyword>
<name>B0DZN8_LACBS</name>
<protein>
    <submittedName>
        <fullName evidence="1">Predicted protein</fullName>
    </submittedName>
</protein>
<evidence type="ECO:0000313" key="1">
    <source>
        <dbReference type="EMBL" id="EDQ99977.1"/>
    </source>
</evidence>
<reference evidence="1 2" key="1">
    <citation type="journal article" date="2008" name="Nature">
        <title>The genome of Laccaria bicolor provides insights into mycorrhizal symbiosis.</title>
        <authorList>
            <person name="Martin F."/>
            <person name="Aerts A."/>
            <person name="Ahren D."/>
            <person name="Brun A."/>
            <person name="Danchin E.G.J."/>
            <person name="Duchaussoy F."/>
            <person name="Gibon J."/>
            <person name="Kohler A."/>
            <person name="Lindquist E."/>
            <person name="Pereda V."/>
            <person name="Salamov A."/>
            <person name="Shapiro H.J."/>
            <person name="Wuyts J."/>
            <person name="Blaudez D."/>
            <person name="Buee M."/>
            <person name="Brokstein P."/>
            <person name="Canbaeck B."/>
            <person name="Cohen D."/>
            <person name="Courty P.E."/>
            <person name="Coutinho P.M."/>
            <person name="Delaruelle C."/>
            <person name="Detter J.C."/>
            <person name="Deveau A."/>
            <person name="DiFazio S."/>
            <person name="Duplessis S."/>
            <person name="Fraissinet-Tachet L."/>
            <person name="Lucic E."/>
            <person name="Frey-Klett P."/>
            <person name="Fourrey C."/>
            <person name="Feussner I."/>
            <person name="Gay G."/>
            <person name="Grimwood J."/>
            <person name="Hoegger P.J."/>
            <person name="Jain P."/>
            <person name="Kilaru S."/>
            <person name="Labbe J."/>
            <person name="Lin Y.C."/>
            <person name="Legue V."/>
            <person name="Le Tacon F."/>
            <person name="Marmeisse R."/>
            <person name="Melayah D."/>
            <person name="Montanini B."/>
            <person name="Muratet M."/>
            <person name="Nehls U."/>
            <person name="Niculita-Hirzel H."/>
            <person name="Oudot-Le Secq M.P."/>
            <person name="Peter M."/>
            <person name="Quesneville H."/>
            <person name="Rajashekar B."/>
            <person name="Reich M."/>
            <person name="Rouhier N."/>
            <person name="Schmutz J."/>
            <person name="Yin T."/>
            <person name="Chalot M."/>
            <person name="Henrissat B."/>
            <person name="Kuees U."/>
            <person name="Lucas S."/>
            <person name="Van de Peer Y."/>
            <person name="Podila G.K."/>
            <person name="Polle A."/>
            <person name="Pukkila P.J."/>
            <person name="Richardson P.M."/>
            <person name="Rouze P."/>
            <person name="Sanders I.R."/>
            <person name="Stajich J.E."/>
            <person name="Tunlid A."/>
            <person name="Tuskan G."/>
            <person name="Grigoriev I.V."/>
        </authorList>
    </citation>
    <scope>NUCLEOTIDE SEQUENCE [LARGE SCALE GENOMIC DNA]</scope>
    <source>
        <strain evidence="2">S238N-H82 / ATCC MYA-4686</strain>
    </source>
</reference>
<dbReference type="GeneID" id="6085032"/>
<dbReference type="InParanoid" id="B0DZN8"/>
<dbReference type="AlphaFoldDB" id="B0DZN8"/>